<dbReference type="PROSITE" id="PS00463">
    <property type="entry name" value="ZN2_CY6_FUNGAL_1"/>
    <property type="match status" value="1"/>
</dbReference>
<dbReference type="SMART" id="SM00066">
    <property type="entry name" value="GAL4"/>
    <property type="match status" value="1"/>
</dbReference>
<proteinExistence type="predicted"/>
<dbReference type="Pfam" id="PF11951">
    <property type="entry name" value="Fungal_trans_2"/>
    <property type="match status" value="1"/>
</dbReference>
<dbReference type="PROSITE" id="PS50048">
    <property type="entry name" value="ZN2_CY6_FUNGAL_2"/>
    <property type="match status" value="1"/>
</dbReference>
<reference evidence="8 9" key="1">
    <citation type="submission" date="2024-07" db="EMBL/GenBank/DDBJ databases">
        <title>Section-level genome sequencing and comparative genomics of Aspergillus sections Usti and Cavernicolus.</title>
        <authorList>
            <consortium name="Lawrence Berkeley National Laboratory"/>
            <person name="Nybo J.L."/>
            <person name="Vesth T.C."/>
            <person name="Theobald S."/>
            <person name="Frisvad J.C."/>
            <person name="Larsen T.O."/>
            <person name="Kjaerboelling I."/>
            <person name="Rothschild-Mancinelli K."/>
            <person name="Lyhne E.K."/>
            <person name="Kogle M.E."/>
            <person name="Barry K."/>
            <person name="Clum A."/>
            <person name="Na H."/>
            <person name="Ledsgaard L."/>
            <person name="Lin J."/>
            <person name="Lipzen A."/>
            <person name="Kuo A."/>
            <person name="Riley R."/>
            <person name="Mondo S."/>
            <person name="Labutti K."/>
            <person name="Haridas S."/>
            <person name="Pangalinan J."/>
            <person name="Salamov A.A."/>
            <person name="Simmons B.A."/>
            <person name="Magnuson J.K."/>
            <person name="Chen J."/>
            <person name="Drula E."/>
            <person name="Henrissat B."/>
            <person name="Wiebenga A."/>
            <person name="Lubbers R.J."/>
            <person name="Gomes A.C."/>
            <person name="Makela M.R."/>
            <person name="Stajich J."/>
            <person name="Grigoriev I.V."/>
            <person name="Mortensen U.H."/>
            <person name="De Vries R.P."/>
            <person name="Baker S.E."/>
            <person name="Andersen M.R."/>
        </authorList>
    </citation>
    <scope>NUCLEOTIDE SEQUENCE [LARGE SCALE GENOMIC DNA]</scope>
    <source>
        <strain evidence="8 9">CBS 123904</strain>
    </source>
</reference>
<dbReference type="EMBL" id="JBFXLU010000256">
    <property type="protein sequence ID" value="KAL2832730.1"/>
    <property type="molecule type" value="Genomic_DNA"/>
</dbReference>
<feature type="domain" description="Zn(2)-C6 fungal-type" evidence="7">
    <location>
        <begin position="11"/>
        <end position="39"/>
    </location>
</feature>
<dbReference type="Pfam" id="PF00172">
    <property type="entry name" value="Zn_clus"/>
    <property type="match status" value="1"/>
</dbReference>
<evidence type="ECO:0000259" key="7">
    <source>
        <dbReference type="PROSITE" id="PS50048"/>
    </source>
</evidence>
<evidence type="ECO:0000256" key="4">
    <source>
        <dbReference type="ARBA" id="ARBA00023163"/>
    </source>
</evidence>
<keyword evidence="4" id="KW-0804">Transcription</keyword>
<name>A0ABR4IYC5_9EURO</name>
<keyword evidence="5" id="KW-0539">Nucleus</keyword>
<dbReference type="CDD" id="cd00067">
    <property type="entry name" value="GAL4"/>
    <property type="match status" value="1"/>
</dbReference>
<feature type="region of interest" description="Disordered" evidence="6">
    <location>
        <begin position="69"/>
        <end position="103"/>
    </location>
</feature>
<protein>
    <submittedName>
        <fullName evidence="8">C6 finger domain protein</fullName>
    </submittedName>
</protein>
<evidence type="ECO:0000256" key="3">
    <source>
        <dbReference type="ARBA" id="ARBA00023125"/>
    </source>
</evidence>
<gene>
    <name evidence="8" type="ORF">BJY01DRAFT_260054</name>
</gene>
<dbReference type="InterPro" id="IPR036864">
    <property type="entry name" value="Zn2-C6_fun-type_DNA-bd_sf"/>
</dbReference>
<evidence type="ECO:0000313" key="8">
    <source>
        <dbReference type="EMBL" id="KAL2832730.1"/>
    </source>
</evidence>
<dbReference type="Gene3D" id="4.10.240.10">
    <property type="entry name" value="Zn(2)-C6 fungal-type DNA-binding domain"/>
    <property type="match status" value="1"/>
</dbReference>
<dbReference type="SUPFAM" id="SSF57701">
    <property type="entry name" value="Zn2/Cys6 DNA-binding domain"/>
    <property type="match status" value="1"/>
</dbReference>
<comment type="subcellular location">
    <subcellularLocation>
        <location evidence="1">Nucleus</location>
    </subcellularLocation>
</comment>
<dbReference type="InterPro" id="IPR001138">
    <property type="entry name" value="Zn2Cys6_DnaBD"/>
</dbReference>
<dbReference type="PANTHER" id="PTHR37534:SF44">
    <property type="entry name" value="ZN(II)2CYS6 TRANSCRIPTION FACTOR (EUROFUNG)"/>
    <property type="match status" value="1"/>
</dbReference>
<accession>A0ABR4IYC5</accession>
<evidence type="ECO:0000313" key="9">
    <source>
        <dbReference type="Proteomes" id="UP001610446"/>
    </source>
</evidence>
<comment type="caution">
    <text evidence="8">The sequence shown here is derived from an EMBL/GenBank/DDBJ whole genome shotgun (WGS) entry which is preliminary data.</text>
</comment>
<keyword evidence="9" id="KW-1185">Reference proteome</keyword>
<dbReference type="Proteomes" id="UP001610446">
    <property type="component" value="Unassembled WGS sequence"/>
</dbReference>
<evidence type="ECO:0000256" key="5">
    <source>
        <dbReference type="ARBA" id="ARBA00023242"/>
    </source>
</evidence>
<evidence type="ECO:0000256" key="2">
    <source>
        <dbReference type="ARBA" id="ARBA00023015"/>
    </source>
</evidence>
<keyword evidence="2" id="KW-0805">Transcription regulation</keyword>
<keyword evidence="3" id="KW-0238">DNA-binding</keyword>
<evidence type="ECO:0000256" key="6">
    <source>
        <dbReference type="SAM" id="MobiDB-lite"/>
    </source>
</evidence>
<dbReference type="PANTHER" id="PTHR37534">
    <property type="entry name" value="TRANSCRIPTIONAL ACTIVATOR PROTEIN UGA3"/>
    <property type="match status" value="1"/>
</dbReference>
<dbReference type="InterPro" id="IPR021858">
    <property type="entry name" value="Fun_TF"/>
</dbReference>
<organism evidence="8 9">
    <name type="scientific">Aspergillus pseudoustus</name>
    <dbReference type="NCBI Taxonomy" id="1810923"/>
    <lineage>
        <taxon>Eukaryota</taxon>
        <taxon>Fungi</taxon>
        <taxon>Dikarya</taxon>
        <taxon>Ascomycota</taxon>
        <taxon>Pezizomycotina</taxon>
        <taxon>Eurotiomycetes</taxon>
        <taxon>Eurotiomycetidae</taxon>
        <taxon>Eurotiales</taxon>
        <taxon>Aspergillaceae</taxon>
        <taxon>Aspergillus</taxon>
        <taxon>Aspergillus subgen. Nidulantes</taxon>
    </lineage>
</organism>
<evidence type="ECO:0000256" key="1">
    <source>
        <dbReference type="ARBA" id="ARBA00004123"/>
    </source>
</evidence>
<feature type="compositionally biased region" description="Basic and acidic residues" evidence="6">
    <location>
        <begin position="80"/>
        <end position="92"/>
    </location>
</feature>
<sequence length="489" mass="54633">MPTPKRRFHGGCWTCKVKHRKCDRSRPTCQTCNERGVPCDGYEVRLQWGSGIASRGRFVGAEVPVASSTPASCKGRRRDRVREEERQAHTAERLSGGSGRPLVESAASELGPVHSALWVPESTLEDAQLFQDFLASGINILHSTTVYDVENTLGSRLPTLCAQSDALYSICITLQISLNPALKTHFLEYFDAALIKFRNELSRTDTYLENGTLAAGLLFCTIGIMHGIPWTMHLRGMYSIIRSSSAEKNTRNPDGPFRGHLFEVMGIMDLPTFAVGRQYPNLGFWRQYCRERSLADPASHQKDVEIVSGLPRSLVDIFSCIGHGATEADFWDWPGVSGNFLQCQLWEAHRLAGMLAIREGNLLPSTQAPRESQSRSAVRPPTAVLVSRILSCVDAIYRASVEPEGRDTLIINATPYPLFVAGLQTDTLAKDPSLKEYLRRFLRHASTEPFCSNQYRIMLDLLEEYWMFPPGTVNIHQLAQARDVELGLF</sequence>